<dbReference type="Proteomes" id="UP000029120">
    <property type="component" value="Chromosome 4"/>
</dbReference>
<dbReference type="PANTHER" id="PTHR11802">
    <property type="entry name" value="SERINE PROTEASE FAMILY S10 SERINE CARBOXYPEPTIDASE"/>
    <property type="match status" value="1"/>
</dbReference>
<dbReference type="PROSITE" id="PS00131">
    <property type="entry name" value="CARBOXYPEPT_SER_SER"/>
    <property type="match status" value="1"/>
</dbReference>
<dbReference type="Pfam" id="PF00450">
    <property type="entry name" value="Peptidase_S10"/>
    <property type="match status" value="1"/>
</dbReference>
<dbReference type="EMBL" id="CM002872">
    <property type="protein sequence ID" value="KFK36172.1"/>
    <property type="molecule type" value="Genomic_DNA"/>
</dbReference>
<keyword evidence="10" id="KW-0325">Glycoprotein</keyword>
<keyword evidence="4 12" id="KW-0121">Carboxypeptidase</keyword>
<dbReference type="AlphaFoldDB" id="A0A087H220"/>
<sequence>MDSAPQSALITKLPGFNNSFSSKHYAGYVAIDKEGNKNLWYYFVESERNASKDPVVLWLNGGPGCSSMDGFIYEHGPFNFRRTKTNVPSLHLNSHSWSKVSNIIYLDSPVGVGYSYSKHESDYTTNDTQTASDSHAFLIEWFKMFPEFQSNPFFISGESYAGIYVPTLASEIVKGNKNAKRKNQRKKTSKKVRKPIINLKGYLVGNGVTDPMFDGNALVPFAHGMGLISHELFEEAKAACKRKYYEESNASDECREKLKKVEDGAVVHPGIVPSWSQLLANANVPCVDDRVATAWLNDPAVRKAVHAKEESEIGRWVLCTDKLFYSHDAGSMIKFHRNLTLSGYRALIYSGDHDMCVPYTGSEAWTQSMGYKVVDEWRPWISNGMVGGFTQGYANNLTFLTIKGAGHTVPEYKPQEALDFYSRFLAGEKMVLVDYYPFAGRIRASDDPTKLEVDCNGEGAVFAEGFMDITSQDFLQLSSKPNKSWRKLLYNVQAPSFLDTPPLVIQVTHLRCGGIILCTAINHCLCDGIGTSQFLHAWANANTNAHIPIRPFHSRQVLDPRHPPRVTHTHPGFTRSIVDKNSTFDICKYLHSQPLTPTTLTFTPSLILQLKKTCTPSLKCTTFEALAAHTWCSWTRSLELPLTMVVKLLFSVNIRKKLTPELSLGYYGNGFVLACAESKVQDLVNGNIYHAVKAIQEAKERITDEYVRSTVDLLEDKTVKTDVSCSLVISQWAKLGLEELDFGGGKAVHMGPLTSDIYCLFLPVAGNYDAIRVQVSLPEDVVKRLEYYMVKFLDGKEEDN</sequence>
<dbReference type="GO" id="GO:0006508">
    <property type="term" value="P:proteolysis"/>
    <property type="evidence" value="ECO:0007669"/>
    <property type="project" value="UniProtKB-KW"/>
</dbReference>
<evidence type="ECO:0000256" key="10">
    <source>
        <dbReference type="ARBA" id="ARBA00023180"/>
    </source>
</evidence>
<dbReference type="GO" id="GO:0016747">
    <property type="term" value="F:acyltransferase activity, transferring groups other than amino-acyl groups"/>
    <property type="evidence" value="ECO:0007669"/>
    <property type="project" value="TreeGrafter"/>
</dbReference>
<protein>
    <recommendedName>
        <fullName evidence="12">Carboxypeptidase</fullName>
        <ecNumber evidence="12">3.4.16.-</ecNumber>
    </recommendedName>
</protein>
<dbReference type="SUPFAM" id="SSF53474">
    <property type="entry name" value="alpha/beta-Hydrolases"/>
    <property type="match status" value="1"/>
</dbReference>
<name>A0A087H220_ARAAL</name>
<dbReference type="Pfam" id="PF02458">
    <property type="entry name" value="Transferase"/>
    <property type="match status" value="1"/>
</dbReference>
<dbReference type="FunFam" id="3.40.50.11320:FF:000002">
    <property type="entry name" value="Carboxypeptidase"/>
    <property type="match status" value="1"/>
</dbReference>
<evidence type="ECO:0000313" key="13">
    <source>
        <dbReference type="EMBL" id="KFK36172.1"/>
    </source>
</evidence>
<comment type="function">
    <text evidence="11">Probable carboxypeptidase.</text>
</comment>
<dbReference type="Gene3D" id="3.30.559.10">
    <property type="entry name" value="Chloramphenicol acetyltransferase-like domain"/>
    <property type="match status" value="2"/>
</dbReference>
<dbReference type="OrthoDB" id="443318at2759"/>
<gene>
    <name evidence="13" type="ordered locus">AALP_Aa4g087600</name>
</gene>
<keyword evidence="5 12" id="KW-0645">Protease</keyword>
<evidence type="ECO:0000256" key="5">
    <source>
        <dbReference type="ARBA" id="ARBA00022670"/>
    </source>
</evidence>
<dbReference type="GO" id="GO:0004185">
    <property type="term" value="F:serine-type carboxypeptidase activity"/>
    <property type="evidence" value="ECO:0007669"/>
    <property type="project" value="UniProtKB-UniRule"/>
</dbReference>
<dbReference type="EC" id="3.4.16.-" evidence="12"/>
<comment type="similarity">
    <text evidence="2 12">Belongs to the peptidase S10 family.</text>
</comment>
<dbReference type="InterPro" id="IPR018202">
    <property type="entry name" value="Ser_caboxypep_ser_AS"/>
</dbReference>
<evidence type="ECO:0000256" key="6">
    <source>
        <dbReference type="ARBA" id="ARBA00022729"/>
    </source>
</evidence>
<dbReference type="MEROPS" id="S10.A10"/>
<evidence type="ECO:0000256" key="3">
    <source>
        <dbReference type="ARBA" id="ARBA00022525"/>
    </source>
</evidence>
<dbReference type="FunFam" id="3.40.50.12670:FF:000001">
    <property type="entry name" value="Carboxypeptidase"/>
    <property type="match status" value="1"/>
</dbReference>
<evidence type="ECO:0000256" key="1">
    <source>
        <dbReference type="ARBA" id="ARBA00004613"/>
    </source>
</evidence>
<keyword evidence="3" id="KW-0964">Secreted</keyword>
<evidence type="ECO:0000256" key="12">
    <source>
        <dbReference type="RuleBase" id="RU361156"/>
    </source>
</evidence>
<keyword evidence="8" id="KW-0865">Zymogen</keyword>
<evidence type="ECO:0000256" key="11">
    <source>
        <dbReference type="ARBA" id="ARBA00037399"/>
    </source>
</evidence>
<accession>A0A087H220</accession>
<reference evidence="14" key="1">
    <citation type="journal article" date="2015" name="Nat. Plants">
        <title>Genome expansion of Arabis alpina linked with retrotransposition and reduced symmetric DNA methylation.</title>
        <authorList>
            <person name="Willing E.M."/>
            <person name="Rawat V."/>
            <person name="Mandakova T."/>
            <person name="Maumus F."/>
            <person name="James G.V."/>
            <person name="Nordstroem K.J."/>
            <person name="Becker C."/>
            <person name="Warthmann N."/>
            <person name="Chica C."/>
            <person name="Szarzynska B."/>
            <person name="Zytnicki M."/>
            <person name="Albani M.C."/>
            <person name="Kiefer C."/>
            <person name="Bergonzi S."/>
            <person name="Castaings L."/>
            <person name="Mateos J.L."/>
            <person name="Berns M.C."/>
            <person name="Bujdoso N."/>
            <person name="Piofczyk T."/>
            <person name="de Lorenzo L."/>
            <person name="Barrero-Sicilia C."/>
            <person name="Mateos I."/>
            <person name="Piednoel M."/>
            <person name="Hagmann J."/>
            <person name="Chen-Min-Tao R."/>
            <person name="Iglesias-Fernandez R."/>
            <person name="Schuster S.C."/>
            <person name="Alonso-Blanco C."/>
            <person name="Roudier F."/>
            <person name="Carbonero P."/>
            <person name="Paz-Ares J."/>
            <person name="Davis S.J."/>
            <person name="Pecinka A."/>
            <person name="Quesneville H."/>
            <person name="Colot V."/>
            <person name="Lysak M.A."/>
            <person name="Weigel D."/>
            <person name="Coupland G."/>
            <person name="Schneeberger K."/>
        </authorList>
    </citation>
    <scope>NUCLEOTIDE SEQUENCE [LARGE SCALE GENOMIC DNA]</scope>
    <source>
        <strain evidence="14">cv. Pajares</strain>
    </source>
</reference>
<evidence type="ECO:0000256" key="4">
    <source>
        <dbReference type="ARBA" id="ARBA00022645"/>
    </source>
</evidence>
<dbReference type="PANTHER" id="PTHR11802:SF334">
    <property type="entry name" value="SERINE CARBOXYPEPTIDASE-LIKE 21"/>
    <property type="match status" value="1"/>
</dbReference>
<evidence type="ECO:0000256" key="8">
    <source>
        <dbReference type="ARBA" id="ARBA00023145"/>
    </source>
</evidence>
<keyword evidence="14" id="KW-1185">Reference proteome</keyword>
<evidence type="ECO:0000256" key="7">
    <source>
        <dbReference type="ARBA" id="ARBA00022801"/>
    </source>
</evidence>
<dbReference type="GO" id="GO:0019748">
    <property type="term" value="P:secondary metabolic process"/>
    <property type="evidence" value="ECO:0007669"/>
    <property type="project" value="TreeGrafter"/>
</dbReference>
<keyword evidence="6" id="KW-0732">Signal</keyword>
<dbReference type="GO" id="GO:0005576">
    <property type="term" value="C:extracellular region"/>
    <property type="evidence" value="ECO:0007669"/>
    <property type="project" value="UniProtKB-SubCell"/>
</dbReference>
<keyword evidence="7 12" id="KW-0378">Hydrolase</keyword>
<evidence type="ECO:0000313" key="14">
    <source>
        <dbReference type="Proteomes" id="UP000029120"/>
    </source>
</evidence>
<dbReference type="PROSITE" id="PS00560">
    <property type="entry name" value="CARBOXYPEPT_SER_HIS"/>
    <property type="match status" value="1"/>
</dbReference>
<dbReference type="Gene3D" id="3.40.50.1820">
    <property type="entry name" value="alpha/beta hydrolase"/>
    <property type="match status" value="1"/>
</dbReference>
<proteinExistence type="inferred from homology"/>
<dbReference type="InterPro" id="IPR023213">
    <property type="entry name" value="CAT-like_dom_sf"/>
</dbReference>
<dbReference type="Gramene" id="KFK36172">
    <property type="protein sequence ID" value="KFK36172"/>
    <property type="gene ID" value="AALP_AA4G087600"/>
</dbReference>
<dbReference type="PRINTS" id="PR00724">
    <property type="entry name" value="CRBOXYPTASEC"/>
</dbReference>
<evidence type="ECO:0000256" key="2">
    <source>
        <dbReference type="ARBA" id="ARBA00009431"/>
    </source>
</evidence>
<comment type="subcellular location">
    <subcellularLocation>
        <location evidence="1">Secreted</location>
    </subcellularLocation>
</comment>
<keyword evidence="9" id="KW-1015">Disulfide bond</keyword>
<dbReference type="InterPro" id="IPR029058">
    <property type="entry name" value="AB_hydrolase_fold"/>
</dbReference>
<dbReference type="InterPro" id="IPR033124">
    <property type="entry name" value="Ser_caboxypep_his_AS"/>
</dbReference>
<dbReference type="FunFam" id="3.40.50.1820:FF:000143">
    <property type="entry name" value="Carboxypeptidase"/>
    <property type="match status" value="1"/>
</dbReference>
<organism evidence="13 14">
    <name type="scientific">Arabis alpina</name>
    <name type="common">Alpine rock-cress</name>
    <dbReference type="NCBI Taxonomy" id="50452"/>
    <lineage>
        <taxon>Eukaryota</taxon>
        <taxon>Viridiplantae</taxon>
        <taxon>Streptophyta</taxon>
        <taxon>Embryophyta</taxon>
        <taxon>Tracheophyta</taxon>
        <taxon>Spermatophyta</taxon>
        <taxon>Magnoliopsida</taxon>
        <taxon>eudicotyledons</taxon>
        <taxon>Gunneridae</taxon>
        <taxon>Pentapetalae</taxon>
        <taxon>rosids</taxon>
        <taxon>malvids</taxon>
        <taxon>Brassicales</taxon>
        <taxon>Brassicaceae</taxon>
        <taxon>Arabideae</taxon>
        <taxon>Arabis</taxon>
    </lineage>
</organism>
<dbReference type="eggNOG" id="KOG1282">
    <property type="taxonomic scope" value="Eukaryota"/>
</dbReference>
<dbReference type="InterPro" id="IPR001563">
    <property type="entry name" value="Peptidase_S10"/>
</dbReference>
<evidence type="ECO:0000256" key="9">
    <source>
        <dbReference type="ARBA" id="ARBA00023157"/>
    </source>
</evidence>